<evidence type="ECO:0000313" key="1">
    <source>
        <dbReference type="EMBL" id="MBM6498338.1"/>
    </source>
</evidence>
<comment type="caution">
    <text evidence="1">The sequence shown here is derived from an EMBL/GenBank/DDBJ whole genome shotgun (WGS) entry which is preliminary data.</text>
</comment>
<dbReference type="Gene3D" id="1.20.120.520">
    <property type="entry name" value="nmb1532 protein domain like"/>
    <property type="match status" value="1"/>
</dbReference>
<reference evidence="1 2" key="1">
    <citation type="submission" date="2021-02" db="EMBL/GenBank/DDBJ databases">
        <authorList>
            <person name="Jung H.S."/>
            <person name="Chun B.H."/>
            <person name="Jeon C.O."/>
        </authorList>
    </citation>
    <scope>NUCLEOTIDE SEQUENCE [LARGE SCALE GENOMIC DNA]</scope>
    <source>
        <strain evidence="1 2">LMG 25203</strain>
    </source>
</reference>
<dbReference type="PANTHER" id="PTHR39966:SF3">
    <property type="entry name" value="DUF438 DOMAIN-CONTAINING PROTEIN"/>
    <property type="match status" value="1"/>
</dbReference>
<proteinExistence type="predicted"/>
<protein>
    <submittedName>
        <fullName evidence="1">DUF438 domain-containing protein</fullName>
    </submittedName>
</protein>
<keyword evidence="2" id="KW-1185">Reference proteome</keyword>
<dbReference type="Pfam" id="PF13596">
    <property type="entry name" value="PAS_10"/>
    <property type="match status" value="1"/>
</dbReference>
<dbReference type="Proteomes" id="UP000759529">
    <property type="component" value="Unassembled WGS sequence"/>
</dbReference>
<gene>
    <name evidence="1" type="ORF">H9X54_003360</name>
</gene>
<dbReference type="PANTHER" id="PTHR39966">
    <property type="entry name" value="BLL2471 PROTEIN-RELATED"/>
    <property type="match status" value="1"/>
</dbReference>
<dbReference type="RefSeq" id="WP_204158707.1">
    <property type="nucleotide sequence ID" value="NZ_JACSOD020000419.1"/>
</dbReference>
<name>A0ABS2CTP2_9FLAO</name>
<organism evidence="1 2">
    <name type="scientific">Flavobacterium macrobrachii</name>
    <dbReference type="NCBI Taxonomy" id="591204"/>
    <lineage>
        <taxon>Bacteria</taxon>
        <taxon>Pseudomonadati</taxon>
        <taxon>Bacteroidota</taxon>
        <taxon>Flavobacteriia</taxon>
        <taxon>Flavobacteriales</taxon>
        <taxon>Flavobacteriaceae</taxon>
        <taxon>Flavobacterium</taxon>
    </lineage>
</organism>
<accession>A0ABS2CTP2</accession>
<sequence>MTSEFQNKKLEKGHPIQNYLDETLLIHSITDDLIHVDINNDFQKFYNLFNQLATIEKRFERKENQLFPFLEQKDWTGPSQNMWSFHDIIRQIFRIVRQNIEDKNLISAKHNTELAIQNINRLLEVEETVLFPNALEILSDDDWKVMRRGEDEIGWMLADVPPNYPNEPEYIHPSQDTERRTEVVFDEKAAHYDEGYMTVEQANLLFKTLPIDLTYVDENDKVIFYNRGEERVFPRSAGVIGREVRFCHPPKSVDTAGCEKTPISIKFHLIKSL</sequence>
<dbReference type="EMBL" id="JACSOD020000419">
    <property type="protein sequence ID" value="MBM6498338.1"/>
    <property type="molecule type" value="Genomic_DNA"/>
</dbReference>
<evidence type="ECO:0000313" key="2">
    <source>
        <dbReference type="Proteomes" id="UP000759529"/>
    </source>
</evidence>